<dbReference type="OrthoDB" id="163768at2"/>
<feature type="domain" description="SAF" evidence="1">
    <location>
        <begin position="49"/>
        <end position="108"/>
    </location>
</feature>
<gene>
    <name evidence="3" type="ordered locus">Mmwyl1_0305</name>
</gene>
<evidence type="ECO:0000259" key="2">
    <source>
        <dbReference type="Pfam" id="PF16976"/>
    </source>
</evidence>
<dbReference type="eggNOG" id="COG3745">
    <property type="taxonomic scope" value="Bacteria"/>
</dbReference>
<dbReference type="InterPro" id="IPR017592">
    <property type="entry name" value="Pilus_assmbl_Flp-typ_CpaB"/>
</dbReference>
<reference evidence="3" key="1">
    <citation type="submission" date="2007-06" db="EMBL/GenBank/DDBJ databases">
        <title>Complete sequence of Marinomonas sp. MWYL1.</title>
        <authorList>
            <consortium name="US DOE Joint Genome Institute"/>
            <person name="Copeland A."/>
            <person name="Lucas S."/>
            <person name="Lapidus A."/>
            <person name="Barry K."/>
            <person name="Glavina del Rio T."/>
            <person name="Dalin E."/>
            <person name="Tice H."/>
            <person name="Pitluck S."/>
            <person name="Kiss H."/>
            <person name="Brettin T."/>
            <person name="Bruce D."/>
            <person name="Detter J.C."/>
            <person name="Han C."/>
            <person name="Schmutz J."/>
            <person name="Larimer F."/>
            <person name="Land M."/>
            <person name="Hauser L."/>
            <person name="Kyrpides N."/>
            <person name="Kim E."/>
            <person name="Johnston A.W.B."/>
            <person name="Todd J.D."/>
            <person name="Rogers R."/>
            <person name="Wexler M."/>
            <person name="Bond P.L."/>
            <person name="Li Y."/>
            <person name="Richardson P."/>
        </authorList>
    </citation>
    <scope>NUCLEOTIDE SEQUENCE [LARGE SCALE GENOMIC DNA]</scope>
    <source>
        <strain evidence="3">MWYL1</strain>
    </source>
</reference>
<proteinExistence type="predicted"/>
<dbReference type="AlphaFoldDB" id="A6VS17"/>
<sequence length="309" mass="33009">MKVSSVFFISGALVFAIGGALLVRVLASTPPPPAPVVKAAPAPKPVFTPVLAASKDLVPGDFIDNSAVQWLAVDKQYESHSYFLKGVDQVDAVFGATVREPVAKGDVLGSRVVVLPGDAGFIASVLESGMRAVAIPADAVTSNAGLVSAGDRVDVVLGLKRDQENGGEADPMASIELPKLASQTLLRNVRVLALNDAVEEMAKEKPTEEKSGAKKRKFYETVTLEVFPKDVERLTVAREIGVLQLALRSVRNEMLVGSSDENRIAARDEVTTLGQVTDIYDSFKPRKNAEKSSVVMFRGESKEVSEFAN</sequence>
<dbReference type="HOGENOM" id="CLU_057068_1_0_6"/>
<feature type="domain" description="Flp pilus assembly protein RcpC/CpaB" evidence="2">
    <location>
        <begin position="121"/>
        <end position="248"/>
    </location>
</feature>
<dbReference type="STRING" id="400668.Mmwyl1_0305"/>
<dbReference type="InterPro" id="IPR031571">
    <property type="entry name" value="RcpC_dom"/>
</dbReference>
<dbReference type="EMBL" id="CP000749">
    <property type="protein sequence ID" value="ABR69246.1"/>
    <property type="molecule type" value="Genomic_DNA"/>
</dbReference>
<dbReference type="Pfam" id="PF08666">
    <property type="entry name" value="SAF"/>
    <property type="match status" value="1"/>
</dbReference>
<dbReference type="InterPro" id="IPR013974">
    <property type="entry name" value="SAF"/>
</dbReference>
<evidence type="ECO:0000259" key="1">
    <source>
        <dbReference type="Pfam" id="PF08666"/>
    </source>
</evidence>
<protein>
    <submittedName>
        <fullName evidence="3">SAF domain protein</fullName>
    </submittedName>
</protein>
<name>A6VS17_MARMS</name>
<organism evidence="3">
    <name type="scientific">Marinomonas sp. (strain MWYL1)</name>
    <dbReference type="NCBI Taxonomy" id="400668"/>
    <lineage>
        <taxon>Bacteria</taxon>
        <taxon>Pseudomonadati</taxon>
        <taxon>Pseudomonadota</taxon>
        <taxon>Gammaproteobacteria</taxon>
        <taxon>Oceanospirillales</taxon>
        <taxon>Oceanospirillaceae</taxon>
        <taxon>Marinomonas</taxon>
    </lineage>
</organism>
<evidence type="ECO:0000313" key="3">
    <source>
        <dbReference type="EMBL" id="ABR69246.1"/>
    </source>
</evidence>
<dbReference type="NCBIfam" id="TIGR03177">
    <property type="entry name" value="pilus_cpaB"/>
    <property type="match status" value="1"/>
</dbReference>
<dbReference type="KEGG" id="mmw:Mmwyl1_0305"/>
<accession>A6VS17</accession>
<dbReference type="CDD" id="cd11614">
    <property type="entry name" value="SAF_CpaB_FlgA_like"/>
    <property type="match status" value="1"/>
</dbReference>
<dbReference type="Pfam" id="PF16976">
    <property type="entry name" value="RcpC"/>
    <property type="match status" value="1"/>
</dbReference>